<dbReference type="EMBL" id="MHCX01000045">
    <property type="protein sequence ID" value="OGY28726.1"/>
    <property type="molecule type" value="Genomic_DNA"/>
</dbReference>
<protein>
    <submittedName>
        <fullName evidence="2">Uncharacterized protein</fullName>
    </submittedName>
</protein>
<accession>A0A1G1WLY6</accession>
<evidence type="ECO:0000313" key="2">
    <source>
        <dbReference type="EMBL" id="OGY28726.1"/>
    </source>
</evidence>
<name>A0A1G1WLY6_9BACT</name>
<reference evidence="2 3" key="1">
    <citation type="journal article" date="2016" name="Nat. Commun.">
        <title>Thousands of microbial genomes shed light on interconnected biogeochemical processes in an aquifer system.</title>
        <authorList>
            <person name="Anantharaman K."/>
            <person name="Brown C.T."/>
            <person name="Hug L.A."/>
            <person name="Sharon I."/>
            <person name="Castelle C.J."/>
            <person name="Probst A.J."/>
            <person name="Thomas B.C."/>
            <person name="Singh A."/>
            <person name="Wilkins M.J."/>
            <person name="Karaoz U."/>
            <person name="Brodie E.L."/>
            <person name="Williams K.H."/>
            <person name="Hubbard S.S."/>
            <person name="Banfield J.F."/>
        </authorList>
    </citation>
    <scope>NUCLEOTIDE SEQUENCE [LARGE SCALE GENOMIC DNA]</scope>
</reference>
<proteinExistence type="predicted"/>
<gene>
    <name evidence="2" type="ORF">A3J50_01270</name>
</gene>
<dbReference type="Proteomes" id="UP000177821">
    <property type="component" value="Unassembled WGS sequence"/>
</dbReference>
<evidence type="ECO:0000313" key="3">
    <source>
        <dbReference type="Proteomes" id="UP000177821"/>
    </source>
</evidence>
<comment type="caution">
    <text evidence="2">The sequence shown here is derived from an EMBL/GenBank/DDBJ whole genome shotgun (WGS) entry which is preliminary data.</text>
</comment>
<sequence length="261" mass="29078">MREKGGKMDQQQNQTRQRLHTSRLRLARLIRRITLRRAKELIALNFARRYEKILAQAMKDLDTAGTLNIPDVERLMREVVETLTGVFSAEGEGMEILIPSDASALGDNLGVVPTPRQKKPPRKGKKLVLKTTDHGANIVAFNFGEKPPAETFESALRRTFGEGWESKTIAVMGHGPGRIEQRTFAQDVALGSGSVLRRYVSTTISNLLIMKKGLPPGAIVGSQLQRLFAQLNETLRWDDIPPTINKWGIKLEDQGEEAAQS</sequence>
<evidence type="ECO:0000256" key="1">
    <source>
        <dbReference type="SAM" id="MobiDB-lite"/>
    </source>
</evidence>
<feature type="region of interest" description="Disordered" evidence="1">
    <location>
        <begin position="1"/>
        <end position="20"/>
    </location>
</feature>
<organism evidence="2 3">
    <name type="scientific">Candidatus Woykebacteria bacterium RIFCSPHIGHO2_02_FULL_43_16b</name>
    <dbReference type="NCBI Taxonomy" id="1802601"/>
    <lineage>
        <taxon>Bacteria</taxon>
        <taxon>Candidatus Woykeibacteriota</taxon>
    </lineage>
</organism>
<dbReference type="AlphaFoldDB" id="A0A1G1WLY6"/>